<proteinExistence type="predicted"/>
<sequence length="227" mass="23431">MTSSKILFVHGLASSYANNWERNGWPDVIGELGYEAVGFSLPGHIGAIVDAGDDDAALDALLEVAADNDIDTAVGFSAGSLMLLRSAARNPTRFARLALLGVGDGMWNDGAGLRAIADAFEQPGTIADPGLAFMAKTAVAAGNDPGSIARFVRAVPRQPDAQALASIAAQVLVILGDRDDVGPADTLVSSLRRAELVTLAGTDHFATSADYRALAAVADFLRAPVSV</sequence>
<keyword evidence="2" id="KW-1185">Reference proteome</keyword>
<protein>
    <submittedName>
        <fullName evidence="1">Alpha/beta hydrolase</fullName>
    </submittedName>
</protein>
<name>A0ABU4AWE8_9NOCA</name>
<keyword evidence="1" id="KW-0378">Hydrolase</keyword>
<organism evidence="1 2">
    <name type="scientific">Rhodococcus cercidiphylli</name>
    <dbReference type="NCBI Taxonomy" id="489916"/>
    <lineage>
        <taxon>Bacteria</taxon>
        <taxon>Bacillati</taxon>
        <taxon>Actinomycetota</taxon>
        <taxon>Actinomycetes</taxon>
        <taxon>Mycobacteriales</taxon>
        <taxon>Nocardiaceae</taxon>
        <taxon>Rhodococcus</taxon>
    </lineage>
</organism>
<dbReference type="GO" id="GO:0016787">
    <property type="term" value="F:hydrolase activity"/>
    <property type="evidence" value="ECO:0007669"/>
    <property type="project" value="UniProtKB-KW"/>
</dbReference>
<dbReference type="Proteomes" id="UP001185899">
    <property type="component" value="Unassembled WGS sequence"/>
</dbReference>
<gene>
    <name evidence="1" type="ORF">R3P95_08375</name>
</gene>
<accession>A0ABU4AWE8</accession>
<evidence type="ECO:0000313" key="2">
    <source>
        <dbReference type="Proteomes" id="UP001185899"/>
    </source>
</evidence>
<evidence type="ECO:0000313" key="1">
    <source>
        <dbReference type="EMBL" id="MDV6230561.1"/>
    </source>
</evidence>
<comment type="caution">
    <text evidence="1">The sequence shown here is derived from an EMBL/GenBank/DDBJ whole genome shotgun (WGS) entry which is preliminary data.</text>
</comment>
<dbReference type="Gene3D" id="3.40.50.1820">
    <property type="entry name" value="alpha/beta hydrolase"/>
    <property type="match status" value="1"/>
</dbReference>
<reference evidence="1 2" key="1">
    <citation type="submission" date="2023-10" db="EMBL/GenBank/DDBJ databases">
        <title>Development of a sustainable strategy for remediation of hydrocarbon-contaminated territories based on the waste exchange concept.</title>
        <authorList>
            <person name="Krivoruchko A."/>
        </authorList>
    </citation>
    <scope>NUCLEOTIDE SEQUENCE [LARGE SCALE GENOMIC DNA]</scope>
    <source>
        <strain evidence="1 2">IEGM 1322</strain>
    </source>
</reference>
<dbReference type="InterPro" id="IPR029058">
    <property type="entry name" value="AB_hydrolase_fold"/>
</dbReference>
<dbReference type="SUPFAM" id="SSF53474">
    <property type="entry name" value="alpha/beta-Hydrolases"/>
    <property type="match status" value="1"/>
</dbReference>
<dbReference type="RefSeq" id="WP_317548003.1">
    <property type="nucleotide sequence ID" value="NZ_JAWLKE010000003.1"/>
</dbReference>
<dbReference type="EMBL" id="JAWLKE010000003">
    <property type="protein sequence ID" value="MDV6230561.1"/>
    <property type="molecule type" value="Genomic_DNA"/>
</dbReference>